<comment type="caution">
    <text evidence="2">The sequence shown here is derived from an EMBL/GenBank/DDBJ whole genome shotgun (WGS) entry which is preliminary data.</text>
</comment>
<protein>
    <submittedName>
        <fullName evidence="2">Deoxyribose-phosphate aldolase</fullName>
    </submittedName>
</protein>
<dbReference type="InterPro" id="IPR011579">
    <property type="entry name" value="ATPase_dom"/>
</dbReference>
<dbReference type="Pfam" id="PF01637">
    <property type="entry name" value="ATPase_2"/>
    <property type="match status" value="1"/>
</dbReference>
<dbReference type="EMBL" id="JAOPGA020000356">
    <property type="protein sequence ID" value="KAL0478271.1"/>
    <property type="molecule type" value="Genomic_DNA"/>
</dbReference>
<dbReference type="Gene3D" id="3.40.50.300">
    <property type="entry name" value="P-loop containing nucleotide triphosphate hydrolases"/>
    <property type="match status" value="1"/>
</dbReference>
<accession>A0AAW2YLB8</accession>
<gene>
    <name evidence="2" type="ORF">AKO1_008522</name>
</gene>
<evidence type="ECO:0000313" key="2">
    <source>
        <dbReference type="EMBL" id="KAL0478271.1"/>
    </source>
</evidence>
<dbReference type="GO" id="GO:0005524">
    <property type="term" value="F:ATP binding"/>
    <property type="evidence" value="ECO:0007669"/>
    <property type="project" value="InterPro"/>
</dbReference>
<evidence type="ECO:0000259" key="1">
    <source>
        <dbReference type="Pfam" id="PF01637"/>
    </source>
</evidence>
<dbReference type="Proteomes" id="UP001431209">
    <property type="component" value="Unassembled WGS sequence"/>
</dbReference>
<sequence length="483" mass="55373">MRLGLATHLLQTNYARAPRTIVISYRGYAEPLKKVKLSTLDNLISRRLHRLTFGMYLWTTTILVAVYVAYEESQNIQRVINAIENGSKELDVVLNDPWLNREKEKSELKAFLLSPTRRYKPKFNLVTGIRGCGKSALAAESVREMADRVIYINFIKGDEEPALVETIARAIDYHPLMAVHHLPLFKMLIYTVRNLVSPPNKSFTDVMNVINLATERMADEDTSDLFRYPLFVIDNVGSLVDDDKNRLLTCLVERSRYARDNNLYSTVLIANDENGTLSKIKAQSGSSRIGILYEVRNVTHQQAESYLKQKFKNTGMLSDTDAEKLVRQYTGGRLQAIHNSIEYLSDGQDVDSIINAGVAFVESRLRGSLSIHDWKRKPDAFAVWSLLKKMHNVNGSCLYEDAYQWILHAKYGSEGEMIEQQEAENITALLEKLVREGVLARIHSNPIRLRFHNRLVKTFVERELQREVVLDMLLVNFNLYENQ</sequence>
<reference evidence="2 3" key="1">
    <citation type="submission" date="2024-03" db="EMBL/GenBank/DDBJ databases">
        <title>The Acrasis kona genome and developmental transcriptomes reveal deep origins of eukaryotic multicellular pathways.</title>
        <authorList>
            <person name="Sheikh S."/>
            <person name="Fu C.-J."/>
            <person name="Brown M.W."/>
            <person name="Baldauf S.L."/>
        </authorList>
    </citation>
    <scope>NUCLEOTIDE SEQUENCE [LARGE SCALE GENOMIC DNA]</scope>
    <source>
        <strain evidence="2 3">ATCC MYA-3509</strain>
    </source>
</reference>
<organism evidence="2 3">
    <name type="scientific">Acrasis kona</name>
    <dbReference type="NCBI Taxonomy" id="1008807"/>
    <lineage>
        <taxon>Eukaryota</taxon>
        <taxon>Discoba</taxon>
        <taxon>Heterolobosea</taxon>
        <taxon>Tetramitia</taxon>
        <taxon>Eutetramitia</taxon>
        <taxon>Acrasidae</taxon>
        <taxon>Acrasis</taxon>
    </lineage>
</organism>
<keyword evidence="3" id="KW-1185">Reference proteome</keyword>
<dbReference type="InterPro" id="IPR027417">
    <property type="entry name" value="P-loop_NTPase"/>
</dbReference>
<dbReference type="SUPFAM" id="SSF52540">
    <property type="entry name" value="P-loop containing nucleoside triphosphate hydrolases"/>
    <property type="match status" value="1"/>
</dbReference>
<proteinExistence type="predicted"/>
<evidence type="ECO:0000313" key="3">
    <source>
        <dbReference type="Proteomes" id="UP001431209"/>
    </source>
</evidence>
<dbReference type="AlphaFoldDB" id="A0AAW2YLB8"/>
<name>A0AAW2YLB8_9EUKA</name>
<feature type="domain" description="ATPase" evidence="1">
    <location>
        <begin position="99"/>
        <end position="337"/>
    </location>
</feature>